<accession>A0ABC9CQ84</accession>
<sequence>MRGMVSIKYSGDIFALSHSNGCCYFALSVTLESNLRVQWAKHVTLSTRHLIKLDADSRRKLPDVRGKPKRLVLMVQNEGVYEEEQYEKIMRGELSEAPKCKIIEYTAYKMNDQGQMRAALHQLRRGGPYAVLRISSNYDDCKRSGVIYRYDPNLIVHREDGLRQTHAVSVVSFAVEAKAPILECQDSHGRRFGREGFLAVDPCSVKELYSFRVRLSIE</sequence>
<protein>
    <recommendedName>
        <fullName evidence="1">Peptidase C1A papain C-terminal domain-containing protein</fullName>
    </recommendedName>
</protein>
<evidence type="ECO:0000313" key="3">
    <source>
        <dbReference type="Proteomes" id="UP001497457"/>
    </source>
</evidence>
<dbReference type="SUPFAM" id="SSF54001">
    <property type="entry name" value="Cysteine proteinases"/>
    <property type="match status" value="1"/>
</dbReference>
<gene>
    <name evidence="2" type="ORF">URODEC1_LOCUS77358</name>
</gene>
<proteinExistence type="predicted"/>
<reference evidence="2 3" key="2">
    <citation type="submission" date="2024-10" db="EMBL/GenBank/DDBJ databases">
        <authorList>
            <person name="Ryan C."/>
        </authorList>
    </citation>
    <scope>NUCLEOTIDE SEQUENCE [LARGE SCALE GENOMIC DNA]</scope>
</reference>
<keyword evidence="3" id="KW-1185">Reference proteome</keyword>
<dbReference type="InterPro" id="IPR000668">
    <property type="entry name" value="Peptidase_C1A_C"/>
</dbReference>
<evidence type="ECO:0000313" key="2">
    <source>
        <dbReference type="EMBL" id="CAL5024140.1"/>
    </source>
</evidence>
<feature type="domain" description="Peptidase C1A papain C-terminal" evidence="1">
    <location>
        <begin position="21"/>
        <end position="200"/>
    </location>
</feature>
<dbReference type="AlphaFoldDB" id="A0ABC9CQ84"/>
<name>A0ABC9CQ84_9POAL</name>
<dbReference type="InterPro" id="IPR038765">
    <property type="entry name" value="Papain-like_cys_pep_sf"/>
</dbReference>
<dbReference type="Gene3D" id="3.90.70.10">
    <property type="entry name" value="Cysteine proteinases"/>
    <property type="match status" value="1"/>
</dbReference>
<dbReference type="Pfam" id="PF00112">
    <property type="entry name" value="Peptidase_C1"/>
    <property type="match status" value="1"/>
</dbReference>
<dbReference type="Proteomes" id="UP001497457">
    <property type="component" value="Chromosome 3rd"/>
</dbReference>
<dbReference type="EMBL" id="OZ075113">
    <property type="protein sequence ID" value="CAL5024140.1"/>
    <property type="molecule type" value="Genomic_DNA"/>
</dbReference>
<reference evidence="3" key="1">
    <citation type="submission" date="2024-06" db="EMBL/GenBank/DDBJ databases">
        <authorList>
            <person name="Ryan C."/>
        </authorList>
    </citation>
    <scope>NUCLEOTIDE SEQUENCE [LARGE SCALE GENOMIC DNA]</scope>
</reference>
<organism evidence="2 3">
    <name type="scientific">Urochloa decumbens</name>
    <dbReference type="NCBI Taxonomy" id="240449"/>
    <lineage>
        <taxon>Eukaryota</taxon>
        <taxon>Viridiplantae</taxon>
        <taxon>Streptophyta</taxon>
        <taxon>Embryophyta</taxon>
        <taxon>Tracheophyta</taxon>
        <taxon>Spermatophyta</taxon>
        <taxon>Magnoliopsida</taxon>
        <taxon>Liliopsida</taxon>
        <taxon>Poales</taxon>
        <taxon>Poaceae</taxon>
        <taxon>PACMAD clade</taxon>
        <taxon>Panicoideae</taxon>
        <taxon>Panicodae</taxon>
        <taxon>Paniceae</taxon>
        <taxon>Melinidinae</taxon>
        <taxon>Urochloa</taxon>
    </lineage>
</organism>
<evidence type="ECO:0000259" key="1">
    <source>
        <dbReference type="Pfam" id="PF00112"/>
    </source>
</evidence>